<gene>
    <name evidence="2" type="ORF">GOCE00092_LOCUS22411</name>
</gene>
<reference evidence="2" key="1">
    <citation type="submission" date="2021-01" db="EMBL/GenBank/DDBJ databases">
        <authorList>
            <person name="Corre E."/>
            <person name="Pelletier E."/>
            <person name="Niang G."/>
            <person name="Scheremetjew M."/>
            <person name="Finn R."/>
            <person name="Kale V."/>
            <person name="Holt S."/>
            <person name="Cochrane G."/>
            <person name="Meng A."/>
            <person name="Brown T."/>
            <person name="Cohen L."/>
        </authorList>
    </citation>
    <scope>NUCLEOTIDE SEQUENCE</scope>
    <source>
        <strain evidence="2">CCMP 410</strain>
    </source>
</reference>
<sequence>MTTFATVFVCWFLLAVTPFFGSARLEWINEDPSFVESSSTDNPGGAVHWNLQEIKPLSRSESLSVSPIQFLRDPEVDGKETQGYCLMTLWEGATFPPAYIRLGQSVKLLKDYLYSVVVWARVHRGTTIYGKEGAIVSTFCQDLSGGGFIGKDTTLNAVNTTSRTGYSRIQFYVVGNGDNWDCYIGLLGQLTSDNPAKEVEMYVDDFRIWEVKEMSSPGVTNDALADGEFDERLSMIQYLDDGKPQFTGDTPWHLDYNRYYMEGSIPYIQDGRLHMHLAANRSFGEFLGVFQQVSLSQGQKYRLSVDYVREIPTVLPPDVSVSIFNFYVRLPDAEGPIQPHVEWTEGLLLGEVDVRLERNNGPNGTSSMTFVAPQSTIYEVVLKMSAYGNPGLGEYEMSFDNAQLMPVNNPIND</sequence>
<evidence type="ECO:0000256" key="1">
    <source>
        <dbReference type="SAM" id="SignalP"/>
    </source>
</evidence>
<name>A0A7S1VLR0_9STRA</name>
<feature type="chain" id="PRO_5030722315" evidence="1">
    <location>
        <begin position="24"/>
        <end position="413"/>
    </location>
</feature>
<evidence type="ECO:0000313" key="2">
    <source>
        <dbReference type="EMBL" id="CAD9302317.1"/>
    </source>
</evidence>
<keyword evidence="1" id="KW-0732">Signal</keyword>
<feature type="signal peptide" evidence="1">
    <location>
        <begin position="1"/>
        <end position="23"/>
    </location>
</feature>
<organism evidence="2">
    <name type="scientific">Grammatophora oceanica</name>
    <dbReference type="NCBI Taxonomy" id="210454"/>
    <lineage>
        <taxon>Eukaryota</taxon>
        <taxon>Sar</taxon>
        <taxon>Stramenopiles</taxon>
        <taxon>Ochrophyta</taxon>
        <taxon>Bacillariophyta</taxon>
        <taxon>Fragilariophyceae</taxon>
        <taxon>Fragilariophycidae</taxon>
        <taxon>Rhabdonematales</taxon>
        <taxon>Grammatophoraceae</taxon>
        <taxon>Grammatophora</taxon>
    </lineage>
</organism>
<accession>A0A7S1VLR0</accession>
<dbReference type="EMBL" id="HBGK01042717">
    <property type="protein sequence ID" value="CAD9302317.1"/>
    <property type="molecule type" value="Transcribed_RNA"/>
</dbReference>
<protein>
    <submittedName>
        <fullName evidence="2">Uncharacterized protein</fullName>
    </submittedName>
</protein>
<proteinExistence type="predicted"/>
<dbReference type="AlphaFoldDB" id="A0A7S1VLR0"/>